<protein>
    <submittedName>
        <fullName evidence="2">Uncharacterized protein</fullName>
    </submittedName>
</protein>
<dbReference type="AlphaFoldDB" id="A0A0R1WFB6"/>
<comment type="caution">
    <text evidence="2">The sequence shown here is derived from an EMBL/GenBank/DDBJ whole genome shotgun (WGS) entry which is preliminary data.</text>
</comment>
<accession>A0A0R1WFB6</accession>
<dbReference type="PROSITE" id="PS51257">
    <property type="entry name" value="PROKAR_LIPOPROTEIN"/>
    <property type="match status" value="1"/>
</dbReference>
<dbReference type="EMBL" id="AZGE01000004">
    <property type="protein sequence ID" value="KRM16285.1"/>
    <property type="molecule type" value="Genomic_DNA"/>
</dbReference>
<feature type="chain" id="PRO_5006412671" evidence="1">
    <location>
        <begin position="27"/>
        <end position="163"/>
    </location>
</feature>
<keyword evidence="1" id="KW-0732">Signal</keyword>
<reference evidence="2 3" key="1">
    <citation type="journal article" date="2015" name="Genome Announc.">
        <title>Expanding the biotechnology potential of lactobacilli through comparative genomics of 213 strains and associated genera.</title>
        <authorList>
            <person name="Sun Z."/>
            <person name="Harris H.M."/>
            <person name="McCann A."/>
            <person name="Guo C."/>
            <person name="Argimon S."/>
            <person name="Zhang W."/>
            <person name="Yang X."/>
            <person name="Jeffery I.B."/>
            <person name="Cooney J.C."/>
            <person name="Kagawa T.F."/>
            <person name="Liu W."/>
            <person name="Song Y."/>
            <person name="Salvetti E."/>
            <person name="Wrobel A."/>
            <person name="Rasinkangas P."/>
            <person name="Parkhill J."/>
            <person name="Rea M.C."/>
            <person name="O'Sullivan O."/>
            <person name="Ritari J."/>
            <person name="Douillard F.P."/>
            <person name="Paul Ross R."/>
            <person name="Yang R."/>
            <person name="Briner A.E."/>
            <person name="Felis G.E."/>
            <person name="de Vos W.M."/>
            <person name="Barrangou R."/>
            <person name="Klaenhammer T.R."/>
            <person name="Caufield P.W."/>
            <person name="Cui Y."/>
            <person name="Zhang H."/>
            <person name="O'Toole P.W."/>
        </authorList>
    </citation>
    <scope>NUCLEOTIDE SEQUENCE [LARGE SCALE GENOMIC DNA]</scope>
    <source>
        <strain evidence="2 3">DSM 4864</strain>
    </source>
</reference>
<gene>
    <name evidence="2" type="ORF">FC49_GL001402</name>
</gene>
<sequence length="163" mass="18142">MIGGKKMRKFTNICGIALACLSIAGASTVAINSGLTIPTVAAASRENIDIANRDIANYLANCQQYESNDKQFQGFTSIKAIEYRGNNRVKITVNDDFYQLSKPRRDLLIDTMQNGILGTLMDDQQEKLAEGDIHKGIQTKVYLNNQLIGQSSKNNNRLINWQK</sequence>
<dbReference type="PATRIC" id="fig|1423779.3.peg.1441"/>
<evidence type="ECO:0000313" key="3">
    <source>
        <dbReference type="Proteomes" id="UP000050973"/>
    </source>
</evidence>
<name>A0A0R1WFB6_9LACO</name>
<proteinExistence type="predicted"/>
<evidence type="ECO:0000313" key="2">
    <source>
        <dbReference type="EMBL" id="KRM16285.1"/>
    </source>
</evidence>
<dbReference type="Proteomes" id="UP000050973">
    <property type="component" value="Unassembled WGS sequence"/>
</dbReference>
<feature type="signal peptide" evidence="1">
    <location>
        <begin position="1"/>
        <end position="26"/>
    </location>
</feature>
<evidence type="ECO:0000256" key="1">
    <source>
        <dbReference type="SAM" id="SignalP"/>
    </source>
</evidence>
<organism evidence="2 3">
    <name type="scientific">Limosilactobacillus oris DSM 4864</name>
    <dbReference type="NCBI Taxonomy" id="1423779"/>
    <lineage>
        <taxon>Bacteria</taxon>
        <taxon>Bacillati</taxon>
        <taxon>Bacillota</taxon>
        <taxon>Bacilli</taxon>
        <taxon>Lactobacillales</taxon>
        <taxon>Lactobacillaceae</taxon>
        <taxon>Limosilactobacillus</taxon>
    </lineage>
</organism>